<dbReference type="SUPFAM" id="SSF51998">
    <property type="entry name" value="PFL-like glycyl radical enzymes"/>
    <property type="match status" value="1"/>
</dbReference>
<name>A0A6C0IZU7_9ZZZZ</name>
<dbReference type="InterPro" id="IPR039718">
    <property type="entry name" value="Rrm1"/>
</dbReference>
<protein>
    <recommendedName>
        <fullName evidence="2">Ribonucleotide reductase large subunit C-terminal domain-containing protein</fullName>
    </recommendedName>
</protein>
<dbReference type="GO" id="GO:0005524">
    <property type="term" value="F:ATP binding"/>
    <property type="evidence" value="ECO:0007669"/>
    <property type="project" value="TreeGrafter"/>
</dbReference>
<evidence type="ECO:0000256" key="1">
    <source>
        <dbReference type="ARBA" id="ARBA00010406"/>
    </source>
</evidence>
<dbReference type="EMBL" id="MN740286">
    <property type="protein sequence ID" value="QHT97986.1"/>
    <property type="molecule type" value="Genomic_DNA"/>
</dbReference>
<feature type="domain" description="Ribonucleotide reductase large subunit C-terminal" evidence="2">
    <location>
        <begin position="2"/>
        <end position="107"/>
    </location>
</feature>
<dbReference type="AlphaFoldDB" id="A0A6C0IZU7"/>
<dbReference type="PANTHER" id="PTHR11573">
    <property type="entry name" value="RIBONUCLEOSIDE-DIPHOSPHATE REDUCTASE LARGE CHAIN"/>
    <property type="match status" value="1"/>
</dbReference>
<proteinExistence type="inferred from homology"/>
<dbReference type="Pfam" id="PF02867">
    <property type="entry name" value="Ribonuc_red_lgC"/>
    <property type="match status" value="1"/>
</dbReference>
<dbReference type="GO" id="GO:0009263">
    <property type="term" value="P:deoxyribonucleotide biosynthetic process"/>
    <property type="evidence" value="ECO:0007669"/>
    <property type="project" value="TreeGrafter"/>
</dbReference>
<evidence type="ECO:0000313" key="3">
    <source>
        <dbReference type="EMBL" id="QHT97986.1"/>
    </source>
</evidence>
<evidence type="ECO:0000259" key="2">
    <source>
        <dbReference type="Pfam" id="PF02867"/>
    </source>
</evidence>
<dbReference type="GO" id="GO:0004748">
    <property type="term" value="F:ribonucleoside-diphosphate reductase activity, thioredoxin disulfide as acceptor"/>
    <property type="evidence" value="ECO:0007669"/>
    <property type="project" value="TreeGrafter"/>
</dbReference>
<dbReference type="Gene3D" id="3.20.70.20">
    <property type="match status" value="1"/>
</dbReference>
<reference evidence="3" key="1">
    <citation type="journal article" date="2020" name="Nature">
        <title>Giant virus diversity and host interactions through global metagenomics.</title>
        <authorList>
            <person name="Schulz F."/>
            <person name="Roux S."/>
            <person name="Paez-Espino D."/>
            <person name="Jungbluth S."/>
            <person name="Walsh D.A."/>
            <person name="Denef V.J."/>
            <person name="McMahon K.D."/>
            <person name="Konstantinidis K.T."/>
            <person name="Eloe-Fadrosh E.A."/>
            <person name="Kyrpides N.C."/>
            <person name="Woyke T."/>
        </authorList>
    </citation>
    <scope>NUCLEOTIDE SEQUENCE</scope>
    <source>
        <strain evidence="3">GVMAG-M-3300025626-8</strain>
    </source>
</reference>
<dbReference type="PRINTS" id="PR01183">
    <property type="entry name" value="RIBORDTASEM1"/>
</dbReference>
<dbReference type="InterPro" id="IPR000788">
    <property type="entry name" value="RNR_lg_C"/>
</dbReference>
<organism evidence="3">
    <name type="scientific">viral metagenome</name>
    <dbReference type="NCBI Taxonomy" id="1070528"/>
    <lineage>
        <taxon>unclassified sequences</taxon>
        <taxon>metagenomes</taxon>
        <taxon>organismal metagenomes</taxon>
    </lineage>
</organism>
<accession>A0A6C0IZU7</accession>
<sequence>MTFDFTSLATVVRQVVHALNDVIDGTYYPLEKAKMSNLKSRPLGIGVQGWATLLFKLNLPYDSEQAMELNKQIFATIYYTAWDESANIAEKDGPYPDFANSPLENGVRGNIL</sequence>
<dbReference type="GO" id="GO:0005971">
    <property type="term" value="C:ribonucleoside-diphosphate reductase complex"/>
    <property type="evidence" value="ECO:0007669"/>
    <property type="project" value="TreeGrafter"/>
</dbReference>
<dbReference type="PANTHER" id="PTHR11573:SF6">
    <property type="entry name" value="RIBONUCLEOSIDE-DIPHOSPHATE REDUCTASE LARGE SUBUNIT"/>
    <property type="match status" value="1"/>
</dbReference>
<comment type="similarity">
    <text evidence="1">Belongs to the ribonucleoside diphosphate reductase large chain family.</text>
</comment>